<keyword evidence="7" id="KW-0812">Transmembrane</keyword>
<feature type="chain" id="PRO_5018305956" evidence="8">
    <location>
        <begin position="36"/>
        <end position="414"/>
    </location>
</feature>
<dbReference type="GO" id="GO:0004252">
    <property type="term" value="F:serine-type endopeptidase activity"/>
    <property type="evidence" value="ECO:0007669"/>
    <property type="project" value="UniProtKB-UniRule"/>
</dbReference>
<feature type="transmembrane region" description="Helical" evidence="7">
    <location>
        <begin position="387"/>
        <end position="408"/>
    </location>
</feature>
<name>A0A3N2CYM7_9ACTN</name>
<keyword evidence="7" id="KW-0472">Membrane</keyword>
<evidence type="ECO:0000313" key="10">
    <source>
        <dbReference type="EMBL" id="ROR92640.1"/>
    </source>
</evidence>
<dbReference type="Pfam" id="PF00082">
    <property type="entry name" value="Peptidase_S8"/>
    <property type="match status" value="1"/>
</dbReference>
<keyword evidence="11" id="KW-1185">Reference proteome</keyword>
<dbReference type="SUPFAM" id="SSF52743">
    <property type="entry name" value="Subtilisin-like"/>
    <property type="match status" value="1"/>
</dbReference>
<evidence type="ECO:0000256" key="1">
    <source>
        <dbReference type="ARBA" id="ARBA00011073"/>
    </source>
</evidence>
<dbReference type="PANTHER" id="PTHR43806">
    <property type="entry name" value="PEPTIDASE S8"/>
    <property type="match status" value="1"/>
</dbReference>
<proteinExistence type="inferred from homology"/>
<feature type="active site" description="Charge relay system" evidence="5">
    <location>
        <position position="285"/>
    </location>
</feature>
<dbReference type="PROSITE" id="PS00137">
    <property type="entry name" value="SUBTILASE_HIS"/>
    <property type="match status" value="1"/>
</dbReference>
<dbReference type="PRINTS" id="PR00723">
    <property type="entry name" value="SUBTILISIN"/>
</dbReference>
<feature type="active site" description="Charge relay system" evidence="5">
    <location>
        <position position="76"/>
    </location>
</feature>
<accession>A0A3N2CYM7</accession>
<sequence>MASRRRTRLRSGLAAVLLATLAPLGVVATATPASAAECEIGKTQYFPGASPVLQRLGIGQAWTLARGRGVKVAVVDSGVNDDNAHFPDGVVLPGVSFVAGDPDPTGRTDVLGHGTAVAGIIAARALPEKRSGLIGAAPEVQILPVRVFTRDTDLQPGDTGLTGSNIARGIRWAVENGADVVNVSLSAPSTNISLGEIKSALALAERRNVVVVASSGDSDGTSRTEQRFPAAGRGVIGVAATNVQGVVDDYSVHGEHVDVAAPGSNILVAFHANGDCQTGEVALTSWAAPFVSALAAQLKQRFPEESAAQIGYRIASTAQRPVAGQRDDRQGWGAIRPYEALTATLDTRRPGPAAPGQEQVEAVASEPTGARAMEVSTDPLDPARREVLWWLIGGGGLAALALVLRPLVARARRD</sequence>
<dbReference type="Gene3D" id="3.40.50.200">
    <property type="entry name" value="Peptidase S8/S53 domain"/>
    <property type="match status" value="1"/>
</dbReference>
<keyword evidence="8" id="KW-0732">Signal</keyword>
<dbReference type="InterPro" id="IPR023827">
    <property type="entry name" value="Peptidase_S8_Asp-AS"/>
</dbReference>
<dbReference type="InterPro" id="IPR050131">
    <property type="entry name" value="Peptidase_S8_subtilisin-like"/>
</dbReference>
<dbReference type="AlphaFoldDB" id="A0A3N2CYM7"/>
<evidence type="ECO:0000256" key="7">
    <source>
        <dbReference type="SAM" id="Phobius"/>
    </source>
</evidence>
<dbReference type="InterPro" id="IPR000209">
    <property type="entry name" value="Peptidase_S8/S53_dom"/>
</dbReference>
<comment type="caution">
    <text evidence="10">The sequence shown here is derived from an EMBL/GenBank/DDBJ whole genome shotgun (WGS) entry which is preliminary data.</text>
</comment>
<evidence type="ECO:0000256" key="3">
    <source>
        <dbReference type="ARBA" id="ARBA00022801"/>
    </source>
</evidence>
<keyword evidence="3 5" id="KW-0378">Hydrolase</keyword>
<evidence type="ECO:0000259" key="9">
    <source>
        <dbReference type="Pfam" id="PF00082"/>
    </source>
</evidence>
<evidence type="ECO:0000256" key="6">
    <source>
        <dbReference type="SAM" id="MobiDB-lite"/>
    </source>
</evidence>
<gene>
    <name evidence="10" type="ORF">EDD33_3537</name>
</gene>
<dbReference type="GO" id="GO:0006508">
    <property type="term" value="P:proteolysis"/>
    <property type="evidence" value="ECO:0007669"/>
    <property type="project" value="UniProtKB-KW"/>
</dbReference>
<evidence type="ECO:0000313" key="11">
    <source>
        <dbReference type="Proteomes" id="UP000281738"/>
    </source>
</evidence>
<feature type="domain" description="Peptidase S8/S53" evidence="9">
    <location>
        <begin position="67"/>
        <end position="333"/>
    </location>
</feature>
<dbReference type="InterPro" id="IPR015500">
    <property type="entry name" value="Peptidase_S8_subtilisin-rel"/>
</dbReference>
<dbReference type="EMBL" id="RKHO01000001">
    <property type="protein sequence ID" value="ROR92640.1"/>
    <property type="molecule type" value="Genomic_DNA"/>
</dbReference>
<feature type="active site" description="Charge relay system" evidence="5">
    <location>
        <position position="113"/>
    </location>
</feature>
<dbReference type="PANTHER" id="PTHR43806:SF11">
    <property type="entry name" value="CEREVISIN-RELATED"/>
    <property type="match status" value="1"/>
</dbReference>
<evidence type="ECO:0000256" key="8">
    <source>
        <dbReference type="SAM" id="SignalP"/>
    </source>
</evidence>
<dbReference type="RefSeq" id="WP_246003691.1">
    <property type="nucleotide sequence ID" value="NZ_RKHO01000001.1"/>
</dbReference>
<evidence type="ECO:0000256" key="2">
    <source>
        <dbReference type="ARBA" id="ARBA00022670"/>
    </source>
</evidence>
<dbReference type="InterPro" id="IPR022398">
    <property type="entry name" value="Peptidase_S8_His-AS"/>
</dbReference>
<keyword evidence="4 5" id="KW-0720">Serine protease</keyword>
<keyword evidence="7" id="KW-1133">Transmembrane helix</keyword>
<evidence type="ECO:0000256" key="4">
    <source>
        <dbReference type="ARBA" id="ARBA00022825"/>
    </source>
</evidence>
<organism evidence="10 11">
    <name type="scientific">Nocardioides aurantiacus</name>
    <dbReference type="NCBI Taxonomy" id="86796"/>
    <lineage>
        <taxon>Bacteria</taxon>
        <taxon>Bacillati</taxon>
        <taxon>Actinomycetota</taxon>
        <taxon>Actinomycetes</taxon>
        <taxon>Propionibacteriales</taxon>
        <taxon>Nocardioidaceae</taxon>
        <taxon>Nocardioides</taxon>
    </lineage>
</organism>
<dbReference type="Proteomes" id="UP000281738">
    <property type="component" value="Unassembled WGS sequence"/>
</dbReference>
<comment type="similarity">
    <text evidence="1 5">Belongs to the peptidase S8 family.</text>
</comment>
<keyword evidence="2 5" id="KW-0645">Protease</keyword>
<dbReference type="InterPro" id="IPR036852">
    <property type="entry name" value="Peptidase_S8/S53_dom_sf"/>
</dbReference>
<feature type="region of interest" description="Disordered" evidence="6">
    <location>
        <begin position="347"/>
        <end position="377"/>
    </location>
</feature>
<dbReference type="PROSITE" id="PS51892">
    <property type="entry name" value="SUBTILASE"/>
    <property type="match status" value="1"/>
</dbReference>
<protein>
    <submittedName>
        <fullName evidence="10">Type VII secretion-associated serine protease mycosin</fullName>
    </submittedName>
</protein>
<evidence type="ECO:0000256" key="5">
    <source>
        <dbReference type="PROSITE-ProRule" id="PRU01240"/>
    </source>
</evidence>
<reference evidence="10 11" key="1">
    <citation type="submission" date="2018-11" db="EMBL/GenBank/DDBJ databases">
        <title>Sequencing the genomes of 1000 actinobacteria strains.</title>
        <authorList>
            <person name="Klenk H.-P."/>
        </authorList>
    </citation>
    <scope>NUCLEOTIDE SEQUENCE [LARGE SCALE GENOMIC DNA]</scope>
    <source>
        <strain evidence="10 11">DSM 12652</strain>
    </source>
</reference>
<feature type="signal peptide" evidence="8">
    <location>
        <begin position="1"/>
        <end position="35"/>
    </location>
</feature>
<dbReference type="PROSITE" id="PS00136">
    <property type="entry name" value="SUBTILASE_ASP"/>
    <property type="match status" value="1"/>
</dbReference>